<sequence>MCCGASTFFLSVPYPFSLLTVEELTAVNSQLKYTRNQSKRPSVKTGFLGLSGKSTDAINFYTSKIERPSKEMLVDDIGDVTITNDGAIILKMLDVEHLAAKVEE</sequence>
<dbReference type="Proteomes" id="UP001060215">
    <property type="component" value="Chromosome 9"/>
</dbReference>
<gene>
    <name evidence="1" type="ORF">LOK49_LG08G00379</name>
</gene>
<evidence type="ECO:0000313" key="1">
    <source>
        <dbReference type="EMBL" id="KAI8004307.1"/>
    </source>
</evidence>
<name>A0ACC0GST1_9ERIC</name>
<proteinExistence type="predicted"/>
<dbReference type="EMBL" id="CM045766">
    <property type="protein sequence ID" value="KAI8004307.1"/>
    <property type="molecule type" value="Genomic_DNA"/>
</dbReference>
<accession>A0ACC0GST1</accession>
<organism evidence="1 2">
    <name type="scientific">Camellia lanceoleosa</name>
    <dbReference type="NCBI Taxonomy" id="1840588"/>
    <lineage>
        <taxon>Eukaryota</taxon>
        <taxon>Viridiplantae</taxon>
        <taxon>Streptophyta</taxon>
        <taxon>Embryophyta</taxon>
        <taxon>Tracheophyta</taxon>
        <taxon>Spermatophyta</taxon>
        <taxon>Magnoliopsida</taxon>
        <taxon>eudicotyledons</taxon>
        <taxon>Gunneridae</taxon>
        <taxon>Pentapetalae</taxon>
        <taxon>asterids</taxon>
        <taxon>Ericales</taxon>
        <taxon>Theaceae</taxon>
        <taxon>Camellia</taxon>
    </lineage>
</organism>
<protein>
    <submittedName>
        <fullName evidence="1">CSC1-like protein</fullName>
    </submittedName>
</protein>
<evidence type="ECO:0000313" key="2">
    <source>
        <dbReference type="Proteomes" id="UP001060215"/>
    </source>
</evidence>
<reference evidence="1 2" key="1">
    <citation type="journal article" date="2022" name="Plant J.">
        <title>Chromosome-level genome of Camellia lanceoleosa provides a valuable resource for understanding genome evolution and self-incompatibility.</title>
        <authorList>
            <person name="Gong W."/>
            <person name="Xiao S."/>
            <person name="Wang L."/>
            <person name="Liao Z."/>
            <person name="Chang Y."/>
            <person name="Mo W."/>
            <person name="Hu G."/>
            <person name="Li W."/>
            <person name="Zhao G."/>
            <person name="Zhu H."/>
            <person name="Hu X."/>
            <person name="Ji K."/>
            <person name="Xiang X."/>
            <person name="Song Q."/>
            <person name="Yuan D."/>
            <person name="Jin S."/>
            <person name="Zhang L."/>
        </authorList>
    </citation>
    <scope>NUCLEOTIDE SEQUENCE [LARGE SCALE GENOMIC DNA]</scope>
    <source>
        <strain evidence="1">SQ_2022a</strain>
    </source>
</reference>
<comment type="caution">
    <text evidence="1">The sequence shown here is derived from an EMBL/GenBank/DDBJ whole genome shotgun (WGS) entry which is preliminary data.</text>
</comment>
<keyword evidence="2" id="KW-1185">Reference proteome</keyword>